<feature type="transmembrane region" description="Helical" evidence="8">
    <location>
        <begin position="352"/>
        <end position="383"/>
    </location>
</feature>
<dbReference type="Gene3D" id="3.30.70.2750">
    <property type="match status" value="1"/>
</dbReference>
<keyword evidence="4 8" id="KW-0812">Transmembrane</keyword>
<evidence type="ECO:0000256" key="8">
    <source>
        <dbReference type="SAM" id="Phobius"/>
    </source>
</evidence>
<keyword evidence="7 8" id="KW-0472">Membrane</keyword>
<evidence type="ECO:0000256" key="6">
    <source>
        <dbReference type="ARBA" id="ARBA00023065"/>
    </source>
</evidence>
<dbReference type="RefSeq" id="WP_350243722.1">
    <property type="nucleotide sequence ID" value="NZ_CP158299.1"/>
</dbReference>
<reference evidence="10" key="1">
    <citation type="submission" date="2024-06" db="EMBL/GenBank/DDBJ databases">
        <title>Draft Genome Sequence of Deinococcus sonorensis Type Strain KR-87, a Biofilm Producing Representative of the Genus Deinococcus.</title>
        <authorList>
            <person name="Boren L.S."/>
            <person name="Grosso R.A."/>
            <person name="Hugenberg-Cox A.N."/>
            <person name="Hill J.T.E."/>
            <person name="Albert C.M."/>
            <person name="Tuohy J.M."/>
        </authorList>
    </citation>
    <scope>NUCLEOTIDE SEQUENCE</scope>
    <source>
        <strain evidence="10">KR-87</strain>
    </source>
</reference>
<feature type="domain" description="V-type ATP synthase subunit I N-terminal" evidence="9">
    <location>
        <begin position="117"/>
        <end position="207"/>
    </location>
</feature>
<dbReference type="PANTHER" id="PTHR11629:SF63">
    <property type="entry name" value="V-TYPE PROTON ATPASE SUBUNIT A"/>
    <property type="match status" value="1"/>
</dbReference>
<accession>A0AAU7UB59</accession>
<dbReference type="Pfam" id="PF18670">
    <property type="entry name" value="V_ATPase_I_N"/>
    <property type="match status" value="1"/>
</dbReference>
<dbReference type="GO" id="GO:0016471">
    <property type="term" value="C:vacuolar proton-transporting V-type ATPase complex"/>
    <property type="evidence" value="ECO:0007669"/>
    <property type="project" value="TreeGrafter"/>
</dbReference>
<evidence type="ECO:0000256" key="1">
    <source>
        <dbReference type="ARBA" id="ARBA00004141"/>
    </source>
</evidence>
<feature type="transmembrane region" description="Helical" evidence="8">
    <location>
        <begin position="544"/>
        <end position="564"/>
    </location>
</feature>
<feature type="transmembrane region" description="Helical" evidence="8">
    <location>
        <begin position="416"/>
        <end position="435"/>
    </location>
</feature>
<gene>
    <name evidence="10" type="ORF">ABOD76_20015</name>
</gene>
<dbReference type="GO" id="GO:0051117">
    <property type="term" value="F:ATPase binding"/>
    <property type="evidence" value="ECO:0007669"/>
    <property type="project" value="TreeGrafter"/>
</dbReference>
<dbReference type="Pfam" id="PF01496">
    <property type="entry name" value="V_ATPase_I"/>
    <property type="match status" value="1"/>
</dbReference>
<dbReference type="Gene3D" id="1.20.1460.20">
    <property type="match status" value="1"/>
</dbReference>
<evidence type="ECO:0000256" key="2">
    <source>
        <dbReference type="ARBA" id="ARBA00009904"/>
    </source>
</evidence>
<keyword evidence="3" id="KW-0813">Transport</keyword>
<proteinExistence type="inferred from homology"/>
<dbReference type="AlphaFoldDB" id="A0AAU7UB59"/>
<dbReference type="InterPro" id="IPR040574">
    <property type="entry name" value="V_ATPase_I_N"/>
</dbReference>
<keyword evidence="6" id="KW-0406">Ion transport</keyword>
<dbReference type="EMBL" id="CP158299">
    <property type="protein sequence ID" value="XBV85681.1"/>
    <property type="molecule type" value="Genomic_DNA"/>
</dbReference>
<comment type="subcellular location">
    <subcellularLocation>
        <location evidence="1">Membrane</location>
        <topology evidence="1">Multi-pass membrane protein</topology>
    </subcellularLocation>
</comment>
<organism evidence="10">
    <name type="scientific">Deinococcus sonorensis KR-87</name>
    <dbReference type="NCBI Taxonomy" id="694439"/>
    <lineage>
        <taxon>Bacteria</taxon>
        <taxon>Thermotogati</taxon>
        <taxon>Deinococcota</taxon>
        <taxon>Deinococci</taxon>
        <taxon>Deinococcales</taxon>
        <taxon>Deinococcaceae</taxon>
        <taxon>Deinococcus</taxon>
    </lineage>
</organism>
<dbReference type="GO" id="GO:0007035">
    <property type="term" value="P:vacuolar acidification"/>
    <property type="evidence" value="ECO:0007669"/>
    <property type="project" value="TreeGrafter"/>
</dbReference>
<protein>
    <submittedName>
        <fullName evidence="10">V-type ATPase 116kDa subunit family protein</fullName>
    </submittedName>
</protein>
<evidence type="ECO:0000256" key="5">
    <source>
        <dbReference type="ARBA" id="ARBA00022989"/>
    </source>
</evidence>
<comment type="similarity">
    <text evidence="2">Belongs to the V-ATPase 116 kDa subunit family.</text>
</comment>
<name>A0AAU7UB59_9DEIO</name>
<dbReference type="Gene3D" id="3.30.70.2170">
    <property type="match status" value="1"/>
</dbReference>
<dbReference type="KEGG" id="dsc:ABOD76_20015"/>
<evidence type="ECO:0000256" key="4">
    <source>
        <dbReference type="ARBA" id="ARBA00022692"/>
    </source>
</evidence>
<dbReference type="GO" id="GO:0033179">
    <property type="term" value="C:proton-transporting V-type ATPase, V0 domain"/>
    <property type="evidence" value="ECO:0007669"/>
    <property type="project" value="InterPro"/>
</dbReference>
<dbReference type="GO" id="GO:0046961">
    <property type="term" value="F:proton-transporting ATPase activity, rotational mechanism"/>
    <property type="evidence" value="ECO:0007669"/>
    <property type="project" value="InterPro"/>
</dbReference>
<feature type="transmembrane region" description="Helical" evidence="8">
    <location>
        <begin position="615"/>
        <end position="638"/>
    </location>
</feature>
<evidence type="ECO:0000256" key="3">
    <source>
        <dbReference type="ARBA" id="ARBA00022448"/>
    </source>
</evidence>
<feature type="transmembrane region" description="Helical" evidence="8">
    <location>
        <begin position="511"/>
        <end position="532"/>
    </location>
</feature>
<feature type="transmembrane region" description="Helical" evidence="8">
    <location>
        <begin position="479"/>
        <end position="499"/>
    </location>
</feature>
<dbReference type="PANTHER" id="PTHR11629">
    <property type="entry name" value="VACUOLAR PROTON ATPASES"/>
    <property type="match status" value="1"/>
</dbReference>
<feature type="transmembrane region" description="Helical" evidence="8">
    <location>
        <begin position="585"/>
        <end position="603"/>
    </location>
</feature>
<evidence type="ECO:0000313" key="10">
    <source>
        <dbReference type="EMBL" id="XBV85681.1"/>
    </source>
</evidence>
<evidence type="ECO:0000256" key="7">
    <source>
        <dbReference type="ARBA" id="ARBA00023136"/>
    </source>
</evidence>
<keyword evidence="5 8" id="KW-1133">Transmembrane helix</keyword>
<dbReference type="InterPro" id="IPR002490">
    <property type="entry name" value="V-ATPase_116kDa_su"/>
</dbReference>
<evidence type="ECO:0000259" key="9">
    <source>
        <dbReference type="Pfam" id="PF18670"/>
    </source>
</evidence>
<sequence length="676" mass="73877">MINKMQQVVVAGRQRDSRAIMQALQTVGVLHIVPVETTDKGFQIGPLGGAAADERRDAERLLARAESTLGEIGARRGGAVTLPAEAEWPALVEQVAVPASRLQDQETQLQSDLDTRRAYGDVVRALAGLVGNLDRSQRVAVLYLTVEQPGELQAADAALKAELGERYAVASQRVNDRQTAVAVAVLRAERDKARSALSKARLGELRLPGRFERLPIAEAQAEFERIGSGSDRALDDVRTQKAQLAKQHGDQLYAIRDALADRVGIDDARAQTARGKYGFVLQGFVPADRVADMQRALEPYKSSVVTELHEVDEHHGAGQIPVQLKNNSYVRNFEFLLNISDPPRYGTFDPSWVVAVMFPIFFGFIVADLGFGLLYLAAALWMLARAGRNQSLPVGLLGITLDPGTLKQVGVVLRTMSIWTLIFGLFTGEFFGNVLEHLHLYYVNPDLIQRVWGVTLGGEHESGLIPILFPRTASEFSNIILLICLAIGIIFVLWSWALRTQLTLKHRHMHHAYEAIGMLGGLLGLILLAFISSAGRNFGALGNFSNPLVLLMLAGFVVFLVGLVMSRAPLMLIEVLSQGGSIISFTRLFAVGVAAAILANLATDLGWGLGGVLPVIGPILGILIAVIVHTFLFALTILGHIMQPIRLMWVEYLNPTGFYQENGIRYRPFARASLKR</sequence>